<feature type="transmembrane region" description="Helical" evidence="11">
    <location>
        <begin position="541"/>
        <end position="559"/>
    </location>
</feature>
<dbReference type="PANTHER" id="PTHR32044:SF67">
    <property type="entry name" value="XYLOGLUCAN GLYCOSYLTRANSFERASE 6-RELATED"/>
    <property type="match status" value="1"/>
</dbReference>
<accession>A0A0J8BVF9</accession>
<evidence type="ECO:0000313" key="14">
    <source>
        <dbReference type="Proteomes" id="UP000035740"/>
    </source>
</evidence>
<evidence type="ECO:0000256" key="1">
    <source>
        <dbReference type="ARBA" id="ARBA00004653"/>
    </source>
</evidence>
<dbReference type="InterPro" id="IPR029044">
    <property type="entry name" value="Nucleotide-diphossugar_trans"/>
</dbReference>
<feature type="region of interest" description="Disordered" evidence="10">
    <location>
        <begin position="25"/>
        <end position="46"/>
    </location>
</feature>
<evidence type="ECO:0000256" key="6">
    <source>
        <dbReference type="ARBA" id="ARBA00023034"/>
    </source>
</evidence>
<dbReference type="OrthoDB" id="72851at2759"/>
<feature type="transmembrane region" description="Helical" evidence="11">
    <location>
        <begin position="131"/>
        <end position="154"/>
    </location>
</feature>
<comment type="subcellular location">
    <subcellularLocation>
        <location evidence="1">Golgi apparatus membrane</location>
        <topology evidence="1">Multi-pass membrane protein</topology>
    </subcellularLocation>
</comment>
<dbReference type="Pfam" id="PF13632">
    <property type="entry name" value="Glyco_trans_2_3"/>
    <property type="match status" value="1"/>
</dbReference>
<organism evidence="13 14">
    <name type="scientific">Beta vulgaris subsp. vulgaris</name>
    <name type="common">Beet</name>
    <dbReference type="NCBI Taxonomy" id="3555"/>
    <lineage>
        <taxon>Eukaryota</taxon>
        <taxon>Viridiplantae</taxon>
        <taxon>Streptophyta</taxon>
        <taxon>Embryophyta</taxon>
        <taxon>Tracheophyta</taxon>
        <taxon>Spermatophyta</taxon>
        <taxon>Magnoliopsida</taxon>
        <taxon>eudicotyledons</taxon>
        <taxon>Gunneridae</taxon>
        <taxon>Pentapetalae</taxon>
        <taxon>Caryophyllales</taxon>
        <taxon>Chenopodiaceae</taxon>
        <taxon>Betoideae</taxon>
        <taxon>Beta</taxon>
    </lineage>
</organism>
<reference evidence="13 14" key="1">
    <citation type="journal article" date="2014" name="Nature">
        <title>The genome of the recently domesticated crop plant sugar beet (Beta vulgaris).</title>
        <authorList>
            <person name="Dohm J.C."/>
            <person name="Minoche A.E."/>
            <person name="Holtgrawe D."/>
            <person name="Capella-Gutierrez S."/>
            <person name="Zakrzewski F."/>
            <person name="Tafer H."/>
            <person name="Rupp O."/>
            <person name="Sorensen T.R."/>
            <person name="Stracke R."/>
            <person name="Reinhardt R."/>
            <person name="Goesmann A."/>
            <person name="Kraft T."/>
            <person name="Schulz B."/>
            <person name="Stadler P.F."/>
            <person name="Schmidt T."/>
            <person name="Gabaldon T."/>
            <person name="Lehrach H."/>
            <person name="Weisshaar B."/>
            <person name="Himmelbauer H."/>
        </authorList>
    </citation>
    <scope>NUCLEOTIDE SEQUENCE [LARGE SCALE GENOMIC DNA]</scope>
    <source>
        <tissue evidence="13">Taproot</tissue>
    </source>
</reference>
<keyword evidence="7 11" id="KW-0472">Membrane</keyword>
<dbReference type="FunFam" id="3.90.550.10:FF:000007">
    <property type="entry name" value="probable xyloglucan glycosyltransferase 5"/>
    <property type="match status" value="1"/>
</dbReference>
<dbReference type="GO" id="GO:0071555">
    <property type="term" value="P:cell wall organization"/>
    <property type="evidence" value="ECO:0007669"/>
    <property type="project" value="UniProtKB-KW"/>
</dbReference>
<feature type="transmembrane region" description="Helical" evidence="11">
    <location>
        <begin position="659"/>
        <end position="678"/>
    </location>
</feature>
<keyword evidence="6" id="KW-0333">Golgi apparatus</keyword>
<name>A0A0J8BVF9_BETVV</name>
<evidence type="ECO:0000256" key="5">
    <source>
        <dbReference type="ARBA" id="ARBA00022989"/>
    </source>
</evidence>
<feature type="transmembrane region" description="Helical" evidence="11">
    <location>
        <begin position="506"/>
        <end position="535"/>
    </location>
</feature>
<dbReference type="GO" id="GO:0016757">
    <property type="term" value="F:glycosyltransferase activity"/>
    <property type="evidence" value="ECO:0007669"/>
    <property type="project" value="UniProtKB-KW"/>
</dbReference>
<evidence type="ECO:0000256" key="7">
    <source>
        <dbReference type="ARBA" id="ARBA00023136"/>
    </source>
</evidence>
<gene>
    <name evidence="13" type="ORF">BVRB_7g168230</name>
</gene>
<dbReference type="PANTHER" id="PTHR32044">
    <property type="entry name" value="GLUCOMANNAN 4-BETA-MANNOSYLTRANSFERASE 9"/>
    <property type="match status" value="1"/>
</dbReference>
<sequence length="709" mass="82218">MPRPPNYEFQEWWNKQQIEIHNNVNHNHNHNHNQNHTITSSSSTSNVENPNFVSVAISASDSLSSPLNRKDHRNRTRSARQLSFFCFLKLQHFLHFIFSIFTSFFSLLRTANRRIAKSRLLPNRRTSDSRFFRLIKFLLVVVVLLLCVELIAYFKGWHFSPPSLRKTEVLGFVELVYASWLRVRAEYLAPPLQSLSNVCIILFLVQSVDRAVLMLGCFWIKCRGIKPVAVMEYSSKSEDHNVEDFPMVLVQIPMCNEREVYQHSIGAVCVQDWPRERMLVQVLDDSDDSDVQQLIRAEVQKWQQRGVRILYRHRLIRTGYKAGNLKSAMNCDYVKDYEFVAIFDADFQPAPDFLKKTIPYFKGNDDLALVQARWTFVNKDENLLTRLQNINLSFHFEVEQQVNGVFINFFGFNGTAGVWRIKALEDCGGWSERTTVEDMDVAVRAHLCGWKFIFLNDVKCLCELPESYEAYKKQQYRWHSGPMQLFRMCFMEIIHSKVSWMKKFNLIFLFFLLRKLVLPFYSFTLFCIILPLTMFLPEAHLPAWVVCYIPGFISLLNILPSPQSFPFIVPYLLCENTMSVTKFNAMITGLFRFKGSYEWVVTKKSGRSSEADLLGLSEKESEVSVDTSLLQRSASDSGLEELNKLNMSKKNGKTKRNRLYGKELTLAFILLTASVRSLLSAQGIHFYFLLFQGITFLIVGLDLIGEQVS</sequence>
<evidence type="ECO:0000256" key="8">
    <source>
        <dbReference type="ARBA" id="ARBA00023316"/>
    </source>
</evidence>
<comment type="similarity">
    <text evidence="9">Belongs to the glycosyltransferase 2 family. Plant cellulose synthase-like C subfamily.</text>
</comment>
<evidence type="ECO:0000259" key="12">
    <source>
        <dbReference type="Pfam" id="PF13632"/>
    </source>
</evidence>
<evidence type="ECO:0000256" key="2">
    <source>
        <dbReference type="ARBA" id="ARBA00022676"/>
    </source>
</evidence>
<evidence type="ECO:0000313" key="13">
    <source>
        <dbReference type="EMBL" id="KMT05580.1"/>
    </source>
</evidence>
<keyword evidence="14" id="KW-1185">Reference proteome</keyword>
<evidence type="ECO:0000256" key="11">
    <source>
        <dbReference type="SAM" id="Phobius"/>
    </source>
</evidence>
<proteinExistence type="inferred from homology"/>
<dbReference type="OMA" id="WWNKHRE"/>
<feature type="transmembrane region" description="Helical" evidence="11">
    <location>
        <begin position="93"/>
        <end position="111"/>
    </location>
</feature>
<dbReference type="Gene3D" id="3.90.550.10">
    <property type="entry name" value="Spore Coat Polysaccharide Biosynthesis Protein SpsA, Chain A"/>
    <property type="match status" value="1"/>
</dbReference>
<dbReference type="SUPFAM" id="SSF53448">
    <property type="entry name" value="Nucleotide-diphospho-sugar transferases"/>
    <property type="match status" value="1"/>
</dbReference>
<dbReference type="Gramene" id="KMT05580">
    <property type="protein sequence ID" value="KMT05580"/>
    <property type="gene ID" value="BVRB_7g168230"/>
</dbReference>
<dbReference type="KEGG" id="bvg:104899591"/>
<dbReference type="AlphaFoldDB" id="A0A0J8BVF9"/>
<keyword evidence="4 11" id="KW-0812">Transmembrane</keyword>
<dbReference type="EMBL" id="KQ090153">
    <property type="protein sequence ID" value="KMT05580.1"/>
    <property type="molecule type" value="Genomic_DNA"/>
</dbReference>
<dbReference type="eggNOG" id="ENOG502QTBF">
    <property type="taxonomic scope" value="Eukaryota"/>
</dbReference>
<dbReference type="GO" id="GO:0048868">
    <property type="term" value="P:pollen tube development"/>
    <property type="evidence" value="ECO:0007669"/>
    <property type="project" value="UniProtKB-ARBA"/>
</dbReference>
<keyword evidence="8" id="KW-0961">Cell wall biogenesis/degradation</keyword>
<keyword evidence="5 11" id="KW-1133">Transmembrane helix</keyword>
<dbReference type="InterPro" id="IPR001173">
    <property type="entry name" value="Glyco_trans_2-like"/>
</dbReference>
<dbReference type="Proteomes" id="UP000035740">
    <property type="component" value="Chromosome 7"/>
</dbReference>
<evidence type="ECO:0000256" key="4">
    <source>
        <dbReference type="ARBA" id="ARBA00022692"/>
    </source>
</evidence>
<evidence type="ECO:0000256" key="3">
    <source>
        <dbReference type="ARBA" id="ARBA00022679"/>
    </source>
</evidence>
<feature type="compositionally biased region" description="Low complexity" evidence="10">
    <location>
        <begin position="34"/>
        <end position="46"/>
    </location>
</feature>
<dbReference type="GO" id="GO:0000139">
    <property type="term" value="C:Golgi membrane"/>
    <property type="evidence" value="ECO:0007669"/>
    <property type="project" value="UniProtKB-SubCell"/>
</dbReference>
<keyword evidence="2" id="KW-0328">Glycosyltransferase</keyword>
<feature type="transmembrane region" description="Helical" evidence="11">
    <location>
        <begin position="684"/>
        <end position="704"/>
    </location>
</feature>
<evidence type="ECO:0000256" key="9">
    <source>
        <dbReference type="ARBA" id="ARBA00061151"/>
    </source>
</evidence>
<keyword evidence="3" id="KW-0808">Transferase</keyword>
<evidence type="ECO:0000256" key="10">
    <source>
        <dbReference type="SAM" id="MobiDB-lite"/>
    </source>
</evidence>
<feature type="transmembrane region" description="Helical" evidence="11">
    <location>
        <begin position="195"/>
        <end position="220"/>
    </location>
</feature>
<protein>
    <recommendedName>
        <fullName evidence="12">Glycosyltransferase 2-like domain-containing protein</fullName>
    </recommendedName>
</protein>
<feature type="domain" description="Glycosyltransferase 2-like" evidence="12">
    <location>
        <begin position="340"/>
        <end position="534"/>
    </location>
</feature>
<dbReference type="GO" id="GO:0099402">
    <property type="term" value="P:plant organ development"/>
    <property type="evidence" value="ECO:0007669"/>
    <property type="project" value="UniProtKB-ARBA"/>
</dbReference>